<sequence length="449" mass="50214">MYVRELHVKNLKLMRDFRLSFCDSTGEPRRWTVLVGRNARGKTTMLQAIALAAAGPTLANSLARSTLASFFDRRPASPRKVKIAAEFSLPPLSAVGKRPHPTRQLPVAGRRRPTRVSSELTLGPGQLVIRGRSWYGDLDSKPAGPTDDPLEHVRASNCPWWFVAGYGVDRRLTLESGKVARPAEERLRSLFEPTPPTGLGFSDQQSYGKVFASAFNKLLRKVLVAQAHTVPQITDLELRGAGGVSLRDLAEKDKFQFEIAGKPYKMPATYLSHGYQSTLSWIADLVGQFLLDFEGVGVTDPRNLSGLVLVDELDLFLHPDWQADFIDALSQTFPNLQFVATTHSPLLISRLRPEQVVLLDWDEEGDIIAQQFEDDPRLMTATDLYRRLFGIENPPPTDLARVLSRYKFLAADPERDNREDKELGELRSQLDTAGIHAPAPTRRSRKPRS</sequence>
<dbReference type="GO" id="GO:0005524">
    <property type="term" value="F:ATP binding"/>
    <property type="evidence" value="ECO:0007669"/>
    <property type="project" value="InterPro"/>
</dbReference>
<feature type="region of interest" description="Disordered" evidence="1">
    <location>
        <begin position="414"/>
        <end position="449"/>
    </location>
</feature>
<comment type="caution">
    <text evidence="3">The sequence shown here is derived from an EMBL/GenBank/DDBJ whole genome shotgun (WGS) entry which is preliminary data.</text>
</comment>
<dbReference type="InterPro" id="IPR051396">
    <property type="entry name" value="Bact_Antivir_Def_Nuclease"/>
</dbReference>
<proteinExistence type="predicted"/>
<dbReference type="Proteomes" id="UP000238823">
    <property type="component" value="Unassembled WGS sequence"/>
</dbReference>
<protein>
    <recommendedName>
        <fullName evidence="2">ATPase AAA-type core domain-containing protein</fullName>
    </recommendedName>
</protein>
<dbReference type="Pfam" id="PF13304">
    <property type="entry name" value="AAA_21"/>
    <property type="match status" value="1"/>
</dbReference>
<dbReference type="InterPro" id="IPR027417">
    <property type="entry name" value="P-loop_NTPase"/>
</dbReference>
<feature type="region of interest" description="Disordered" evidence="1">
    <location>
        <begin position="94"/>
        <end position="116"/>
    </location>
</feature>
<dbReference type="SUPFAM" id="SSF52540">
    <property type="entry name" value="P-loop containing nucleoside triphosphate hydrolases"/>
    <property type="match status" value="1"/>
</dbReference>
<feature type="domain" description="ATPase AAA-type core" evidence="2">
    <location>
        <begin position="206"/>
        <end position="349"/>
    </location>
</feature>
<evidence type="ECO:0000313" key="3">
    <source>
        <dbReference type="EMBL" id="PRQ08712.1"/>
    </source>
</evidence>
<dbReference type="GO" id="GO:0016887">
    <property type="term" value="F:ATP hydrolysis activity"/>
    <property type="evidence" value="ECO:0007669"/>
    <property type="project" value="InterPro"/>
</dbReference>
<evidence type="ECO:0000259" key="2">
    <source>
        <dbReference type="Pfam" id="PF13304"/>
    </source>
</evidence>
<evidence type="ECO:0000256" key="1">
    <source>
        <dbReference type="SAM" id="MobiDB-lite"/>
    </source>
</evidence>
<reference evidence="3 4" key="1">
    <citation type="submission" date="2018-03" db="EMBL/GenBank/DDBJ databases">
        <title>Draft Genome Sequences of the Obligatory Marine Myxobacteria Enhygromyxa salina SWB007.</title>
        <authorList>
            <person name="Poehlein A."/>
            <person name="Moghaddam J.A."/>
            <person name="Harms H."/>
            <person name="Alanjari M."/>
            <person name="Koenig G.M."/>
            <person name="Daniel R."/>
            <person name="Schaeberle T.F."/>
        </authorList>
    </citation>
    <scope>NUCLEOTIDE SEQUENCE [LARGE SCALE GENOMIC DNA]</scope>
    <source>
        <strain evidence="3 4">SWB007</strain>
    </source>
</reference>
<gene>
    <name evidence="3" type="ORF">ENSA7_15300</name>
</gene>
<dbReference type="EMBL" id="PVNL01000036">
    <property type="protein sequence ID" value="PRQ08712.1"/>
    <property type="molecule type" value="Genomic_DNA"/>
</dbReference>
<organism evidence="3 4">
    <name type="scientific">Enhygromyxa salina</name>
    <dbReference type="NCBI Taxonomy" id="215803"/>
    <lineage>
        <taxon>Bacteria</taxon>
        <taxon>Pseudomonadati</taxon>
        <taxon>Myxococcota</taxon>
        <taxon>Polyangia</taxon>
        <taxon>Nannocystales</taxon>
        <taxon>Nannocystaceae</taxon>
        <taxon>Enhygromyxa</taxon>
    </lineage>
</organism>
<evidence type="ECO:0000313" key="4">
    <source>
        <dbReference type="Proteomes" id="UP000238823"/>
    </source>
</evidence>
<accession>A0A2S9YUK1</accession>
<dbReference type="AlphaFoldDB" id="A0A2S9YUK1"/>
<dbReference type="PANTHER" id="PTHR43581:SF4">
    <property type="entry name" value="ATP_GTP PHOSPHATASE"/>
    <property type="match status" value="1"/>
</dbReference>
<feature type="compositionally biased region" description="Basic and acidic residues" evidence="1">
    <location>
        <begin position="414"/>
        <end position="425"/>
    </location>
</feature>
<dbReference type="InterPro" id="IPR003959">
    <property type="entry name" value="ATPase_AAA_core"/>
</dbReference>
<dbReference type="OrthoDB" id="9784297at2"/>
<name>A0A2S9YUK1_9BACT</name>
<dbReference type="PANTHER" id="PTHR43581">
    <property type="entry name" value="ATP/GTP PHOSPHATASE"/>
    <property type="match status" value="1"/>
</dbReference>
<dbReference type="Gene3D" id="3.40.50.300">
    <property type="entry name" value="P-loop containing nucleotide triphosphate hydrolases"/>
    <property type="match status" value="2"/>
</dbReference>